<dbReference type="Pfam" id="PF13499">
    <property type="entry name" value="EF-hand_7"/>
    <property type="match status" value="1"/>
</dbReference>
<dbReference type="AlphaFoldDB" id="A0A1J5PE39"/>
<evidence type="ECO:0000259" key="1">
    <source>
        <dbReference type="PROSITE" id="PS50222"/>
    </source>
</evidence>
<comment type="caution">
    <text evidence="2">The sequence shown here is derived from an EMBL/GenBank/DDBJ whole genome shotgun (WGS) entry which is preliminary data.</text>
</comment>
<accession>A0A1J5PE39</accession>
<dbReference type="SMART" id="SM00054">
    <property type="entry name" value="EFh"/>
    <property type="match status" value="2"/>
</dbReference>
<dbReference type="SUPFAM" id="SSF47473">
    <property type="entry name" value="EF-hand"/>
    <property type="match status" value="1"/>
</dbReference>
<evidence type="ECO:0000313" key="2">
    <source>
        <dbReference type="EMBL" id="OIQ63499.1"/>
    </source>
</evidence>
<name>A0A1J5PE39_9ZZZZ</name>
<feature type="domain" description="EF-hand" evidence="1">
    <location>
        <begin position="23"/>
        <end position="58"/>
    </location>
</feature>
<dbReference type="Gene3D" id="1.10.238.10">
    <property type="entry name" value="EF-hand"/>
    <property type="match status" value="1"/>
</dbReference>
<sequence>MDIAGIAFSSGLHAVSGASYGAPPQQKMSNLFDSIDTSGSGSITQAQFEQAFQSKNPPAVFQKQGADAIFAALDPTGSGSVSKQDFVSTMSKLMASLRADGSAPPGSQPADTLTASLQALNQIDPAQVPSTAPPGTLINQIA</sequence>
<proteinExistence type="predicted"/>
<dbReference type="InterPro" id="IPR011992">
    <property type="entry name" value="EF-hand-dom_pair"/>
</dbReference>
<feature type="domain" description="EF-hand" evidence="1">
    <location>
        <begin position="61"/>
        <end position="96"/>
    </location>
</feature>
<dbReference type="InterPro" id="IPR002048">
    <property type="entry name" value="EF_hand_dom"/>
</dbReference>
<protein>
    <submittedName>
        <fullName evidence="2">EF hand</fullName>
    </submittedName>
</protein>
<reference evidence="2" key="1">
    <citation type="submission" date="2016-10" db="EMBL/GenBank/DDBJ databases">
        <title>Sequence of Gallionella enrichment culture.</title>
        <authorList>
            <person name="Poehlein A."/>
            <person name="Muehling M."/>
            <person name="Daniel R."/>
        </authorList>
    </citation>
    <scope>NUCLEOTIDE SEQUENCE</scope>
</reference>
<organism evidence="2">
    <name type="scientific">mine drainage metagenome</name>
    <dbReference type="NCBI Taxonomy" id="410659"/>
    <lineage>
        <taxon>unclassified sequences</taxon>
        <taxon>metagenomes</taxon>
        <taxon>ecological metagenomes</taxon>
    </lineage>
</organism>
<dbReference type="PROSITE" id="PS50222">
    <property type="entry name" value="EF_HAND_2"/>
    <property type="match status" value="2"/>
</dbReference>
<dbReference type="EMBL" id="MLJW01008960">
    <property type="protein sequence ID" value="OIQ63499.1"/>
    <property type="molecule type" value="Genomic_DNA"/>
</dbReference>
<gene>
    <name evidence="2" type="ORF">GALL_549600</name>
</gene>
<dbReference type="GO" id="GO:0005509">
    <property type="term" value="F:calcium ion binding"/>
    <property type="evidence" value="ECO:0007669"/>
    <property type="project" value="InterPro"/>
</dbReference>